<dbReference type="SMART" id="SM00350">
    <property type="entry name" value="MCM"/>
    <property type="match status" value="1"/>
</dbReference>
<dbReference type="GO" id="GO:0043138">
    <property type="term" value="F:3'-5' DNA helicase activity"/>
    <property type="evidence" value="ECO:0007669"/>
    <property type="project" value="TreeGrafter"/>
</dbReference>
<feature type="domain" description="MCM OB" evidence="17">
    <location>
        <begin position="38"/>
        <end position="164"/>
    </location>
</feature>
<organism evidence="20">
    <name type="scientific">Anisakis simplex</name>
    <name type="common">Herring worm</name>
    <dbReference type="NCBI Taxonomy" id="6269"/>
    <lineage>
        <taxon>Eukaryota</taxon>
        <taxon>Metazoa</taxon>
        <taxon>Ecdysozoa</taxon>
        <taxon>Nematoda</taxon>
        <taxon>Chromadorea</taxon>
        <taxon>Rhabditida</taxon>
        <taxon>Spirurina</taxon>
        <taxon>Ascaridomorpha</taxon>
        <taxon>Ascaridoidea</taxon>
        <taxon>Anisakidae</taxon>
        <taxon>Anisakis</taxon>
        <taxon>Anisakis simplex complex</taxon>
    </lineage>
</organism>
<dbReference type="GO" id="GO:0005634">
    <property type="term" value="C:nucleus"/>
    <property type="evidence" value="ECO:0007669"/>
    <property type="project" value="UniProtKB-SubCell"/>
</dbReference>
<dbReference type="FunFam" id="2.20.28.10:FF:000002">
    <property type="entry name" value="DNA helicase"/>
    <property type="match status" value="1"/>
</dbReference>
<proteinExistence type="inferred from homology"/>
<dbReference type="GO" id="GO:0005524">
    <property type="term" value="F:ATP binding"/>
    <property type="evidence" value="ECO:0007669"/>
    <property type="project" value="UniProtKB-KW"/>
</dbReference>
<dbReference type="InterPro" id="IPR033762">
    <property type="entry name" value="MCM_OB"/>
</dbReference>
<dbReference type="EMBL" id="UYRR01006082">
    <property type="protein sequence ID" value="VDK22320.1"/>
    <property type="molecule type" value="Genomic_DNA"/>
</dbReference>
<keyword evidence="12" id="KW-0067">ATP-binding</keyword>
<evidence type="ECO:0000313" key="19">
    <source>
        <dbReference type="Proteomes" id="UP000267096"/>
    </source>
</evidence>
<dbReference type="GO" id="GO:0003697">
    <property type="term" value="F:single-stranded DNA binding"/>
    <property type="evidence" value="ECO:0007669"/>
    <property type="project" value="TreeGrafter"/>
</dbReference>
<evidence type="ECO:0000256" key="3">
    <source>
        <dbReference type="ARBA" id="ARBA00012551"/>
    </source>
</evidence>
<dbReference type="SUPFAM" id="SSF50249">
    <property type="entry name" value="Nucleic acid-binding proteins"/>
    <property type="match status" value="1"/>
</dbReference>
<evidence type="ECO:0000259" key="17">
    <source>
        <dbReference type="Pfam" id="PF17207"/>
    </source>
</evidence>
<dbReference type="Pfam" id="PF17207">
    <property type="entry name" value="MCM_OB"/>
    <property type="match status" value="1"/>
</dbReference>
<evidence type="ECO:0000256" key="7">
    <source>
        <dbReference type="ARBA" id="ARBA00022741"/>
    </source>
</evidence>
<keyword evidence="19" id="KW-1185">Reference proteome</keyword>
<evidence type="ECO:0000256" key="8">
    <source>
        <dbReference type="ARBA" id="ARBA00022771"/>
    </source>
</evidence>
<accession>A0A0M3J8N3</accession>
<dbReference type="InterPro" id="IPR012340">
    <property type="entry name" value="NA-bd_OB-fold"/>
</dbReference>
<gene>
    <name evidence="18" type="ORF">ASIM_LOCUS3767</name>
</gene>
<evidence type="ECO:0000256" key="11">
    <source>
        <dbReference type="ARBA" id="ARBA00022833"/>
    </source>
</evidence>
<evidence type="ECO:0000256" key="10">
    <source>
        <dbReference type="ARBA" id="ARBA00022806"/>
    </source>
</evidence>
<evidence type="ECO:0000256" key="2">
    <source>
        <dbReference type="ARBA" id="ARBA00008010"/>
    </source>
</evidence>
<dbReference type="GO" id="GO:0008270">
    <property type="term" value="F:zinc ion binding"/>
    <property type="evidence" value="ECO:0007669"/>
    <property type="project" value="UniProtKB-KW"/>
</dbReference>
<dbReference type="WBParaSite" id="ASIM_0000393901-mRNA-1">
    <property type="protein sequence ID" value="ASIM_0000393901-mRNA-1"/>
    <property type="gene ID" value="ASIM_0000393901"/>
</dbReference>
<dbReference type="GO" id="GO:0042555">
    <property type="term" value="C:MCM complex"/>
    <property type="evidence" value="ECO:0007669"/>
    <property type="project" value="InterPro"/>
</dbReference>
<keyword evidence="14" id="KW-0539">Nucleus</keyword>
<keyword evidence="11" id="KW-0862">Zinc</keyword>
<keyword evidence="10" id="KW-0347">Helicase</keyword>
<keyword evidence="6" id="KW-0479">Metal-binding</keyword>
<keyword evidence="13" id="KW-0238">DNA-binding</keyword>
<dbReference type="AlphaFoldDB" id="A0A0M3J8N3"/>
<evidence type="ECO:0000256" key="16">
    <source>
        <dbReference type="ARBA" id="ARBA00074927"/>
    </source>
</evidence>
<dbReference type="GO" id="GO:0016787">
    <property type="term" value="F:hydrolase activity"/>
    <property type="evidence" value="ECO:0007669"/>
    <property type="project" value="UniProtKB-KW"/>
</dbReference>
<evidence type="ECO:0000256" key="6">
    <source>
        <dbReference type="ARBA" id="ARBA00022723"/>
    </source>
</evidence>
<dbReference type="PANTHER" id="PTHR11630">
    <property type="entry name" value="DNA REPLICATION LICENSING FACTOR MCM FAMILY MEMBER"/>
    <property type="match status" value="1"/>
</dbReference>
<keyword evidence="5" id="KW-0235">DNA replication</keyword>
<evidence type="ECO:0000256" key="13">
    <source>
        <dbReference type="ARBA" id="ARBA00023125"/>
    </source>
</evidence>
<dbReference type="PRINTS" id="PR01658">
    <property type="entry name" value="MCMPROTEIN2"/>
</dbReference>
<dbReference type="InterPro" id="IPR031327">
    <property type="entry name" value="MCM"/>
</dbReference>
<keyword evidence="7" id="KW-0547">Nucleotide-binding</keyword>
<sequence>MRMNRATTDLLLSMYPYYTRVTQEIKVRIRGLPVEEDIRMLRQLHLGMLIRTSGVVTVTTGILPQLSIVKYDCMACGYILGPFVQRYDEEIKPSTCPSCQSRGPFELNMENTIYHNYQRITIQESPNAVAAGRLPRSKDVILLGDLCDTCKPGDEIEVTGVYSNTYDGSMNTKQGFPVFNTVIHANHISKKDKIASDSLTDEDIQVCLDLQESLQNWNDTGNLRSMCKK</sequence>
<dbReference type="PANTHER" id="PTHR11630:SF44">
    <property type="entry name" value="DNA REPLICATION LICENSING FACTOR MCM2"/>
    <property type="match status" value="1"/>
</dbReference>
<evidence type="ECO:0000256" key="4">
    <source>
        <dbReference type="ARBA" id="ARBA00018925"/>
    </source>
</evidence>
<keyword evidence="15" id="KW-0131">Cell cycle</keyword>
<evidence type="ECO:0000313" key="20">
    <source>
        <dbReference type="WBParaSite" id="ASIM_0000393901-mRNA-1"/>
    </source>
</evidence>
<reference evidence="18 19" key="2">
    <citation type="submission" date="2018-11" db="EMBL/GenBank/DDBJ databases">
        <authorList>
            <consortium name="Pathogen Informatics"/>
        </authorList>
    </citation>
    <scope>NUCLEOTIDE SEQUENCE [LARGE SCALE GENOMIC DNA]</scope>
</reference>
<dbReference type="InterPro" id="IPR008045">
    <property type="entry name" value="MCM2"/>
</dbReference>
<evidence type="ECO:0000313" key="18">
    <source>
        <dbReference type="EMBL" id="VDK22320.1"/>
    </source>
</evidence>
<dbReference type="GO" id="GO:0000727">
    <property type="term" value="P:double-strand break repair via break-induced replication"/>
    <property type="evidence" value="ECO:0007669"/>
    <property type="project" value="TreeGrafter"/>
</dbReference>
<evidence type="ECO:0000256" key="15">
    <source>
        <dbReference type="ARBA" id="ARBA00023306"/>
    </source>
</evidence>
<keyword evidence="9" id="KW-0378">Hydrolase</keyword>
<keyword evidence="8" id="KW-0863">Zinc-finger</keyword>
<evidence type="ECO:0000256" key="14">
    <source>
        <dbReference type="ARBA" id="ARBA00023242"/>
    </source>
</evidence>
<dbReference type="OrthoDB" id="844at2759"/>
<dbReference type="EC" id="3.6.4.12" evidence="3"/>
<name>A0A0M3J8N3_ANISI</name>
<dbReference type="Proteomes" id="UP000267096">
    <property type="component" value="Unassembled WGS sequence"/>
</dbReference>
<comment type="subcellular location">
    <subcellularLocation>
        <location evidence="1">Nucleus</location>
    </subcellularLocation>
</comment>
<evidence type="ECO:0000256" key="9">
    <source>
        <dbReference type="ARBA" id="ARBA00022801"/>
    </source>
</evidence>
<dbReference type="GO" id="GO:1902975">
    <property type="term" value="P:mitotic DNA replication initiation"/>
    <property type="evidence" value="ECO:0007669"/>
    <property type="project" value="TreeGrafter"/>
</dbReference>
<dbReference type="Gene3D" id="2.40.50.140">
    <property type="entry name" value="Nucleic acid-binding proteins"/>
    <property type="match status" value="1"/>
</dbReference>
<reference evidence="20" key="1">
    <citation type="submission" date="2017-02" db="UniProtKB">
        <authorList>
            <consortium name="WormBaseParasite"/>
        </authorList>
    </citation>
    <scope>IDENTIFICATION</scope>
</reference>
<dbReference type="Gene3D" id="2.20.28.10">
    <property type="match status" value="1"/>
</dbReference>
<evidence type="ECO:0000256" key="1">
    <source>
        <dbReference type="ARBA" id="ARBA00004123"/>
    </source>
</evidence>
<protein>
    <recommendedName>
        <fullName evidence="4">DNA replication licensing factor MCM2</fullName>
        <ecNumber evidence="3">3.6.4.12</ecNumber>
    </recommendedName>
    <alternativeName>
        <fullName evidence="16">DNA replication licensing factor mcm2</fullName>
    </alternativeName>
</protein>
<evidence type="ECO:0000256" key="5">
    <source>
        <dbReference type="ARBA" id="ARBA00022705"/>
    </source>
</evidence>
<evidence type="ECO:0000256" key="12">
    <source>
        <dbReference type="ARBA" id="ARBA00022840"/>
    </source>
</evidence>
<dbReference type="GO" id="GO:0017116">
    <property type="term" value="F:single-stranded DNA helicase activity"/>
    <property type="evidence" value="ECO:0007669"/>
    <property type="project" value="TreeGrafter"/>
</dbReference>
<comment type="similarity">
    <text evidence="2">Belongs to the MCM family.</text>
</comment>